<evidence type="ECO:0000256" key="1">
    <source>
        <dbReference type="ARBA" id="ARBA00004141"/>
    </source>
</evidence>
<proteinExistence type="inferred from homology"/>
<keyword evidence="9" id="KW-1185">Reference proteome</keyword>
<organism evidence="8 9">
    <name type="scientific">Schumannella luteola</name>
    <dbReference type="NCBI Taxonomy" id="472059"/>
    <lineage>
        <taxon>Bacteria</taxon>
        <taxon>Bacillati</taxon>
        <taxon>Actinomycetota</taxon>
        <taxon>Actinomycetes</taxon>
        <taxon>Micrococcales</taxon>
        <taxon>Microbacteriaceae</taxon>
        <taxon>Schumannella</taxon>
    </lineage>
</organism>
<feature type="transmembrane region" description="Helical" evidence="6">
    <location>
        <begin position="93"/>
        <end position="116"/>
    </location>
</feature>
<sequence>MGSPGEIVYSGGLWLALPIALAAGLISFLSPCVLPLVPGYLGFVSGVTSGKPQTRKRMVAGAGLFVLGFSVVFLLAFLVLGSFGTFLLRWQDVILRVAGVVVILLGIVFIGQISFLQRSIKSTWQPRTGLIGAPLLGVVFAVGWTPCIGPTLVAAQSLALNTGDVGRSLLIGVAYCIGLGLPFLLVALGFGWVGSSVRWVRRHIRLVNIIGGLLLIAIGLLMVTGLWLQFTTSLGAVIDDYVPTL</sequence>
<feature type="transmembrane region" description="Helical" evidence="6">
    <location>
        <begin position="169"/>
        <end position="194"/>
    </location>
</feature>
<dbReference type="PANTHER" id="PTHR31272">
    <property type="entry name" value="CYTOCHROME C-TYPE BIOGENESIS PROTEIN HI_1454-RELATED"/>
    <property type="match status" value="1"/>
</dbReference>
<dbReference type="InterPro" id="IPR051790">
    <property type="entry name" value="Cytochrome_c-biogenesis_DsbD"/>
</dbReference>
<evidence type="ECO:0000256" key="4">
    <source>
        <dbReference type="ARBA" id="ARBA00022989"/>
    </source>
</evidence>
<accession>A0A852Y5P4</accession>
<dbReference type="GO" id="GO:0017004">
    <property type="term" value="P:cytochrome complex assembly"/>
    <property type="evidence" value="ECO:0007669"/>
    <property type="project" value="InterPro"/>
</dbReference>
<evidence type="ECO:0000256" key="5">
    <source>
        <dbReference type="ARBA" id="ARBA00023136"/>
    </source>
</evidence>
<dbReference type="Pfam" id="PF02683">
    <property type="entry name" value="DsbD_TM"/>
    <property type="match status" value="1"/>
</dbReference>
<dbReference type="RefSeq" id="WP_179564337.1">
    <property type="nucleotide sequence ID" value="NZ_JACBZY010000001.1"/>
</dbReference>
<dbReference type="GO" id="GO:0016020">
    <property type="term" value="C:membrane"/>
    <property type="evidence" value="ECO:0007669"/>
    <property type="project" value="UniProtKB-SubCell"/>
</dbReference>
<evidence type="ECO:0000256" key="2">
    <source>
        <dbReference type="ARBA" id="ARBA00006143"/>
    </source>
</evidence>
<protein>
    <submittedName>
        <fullName evidence="8">Cytochrome c-type biogenesis protein</fullName>
    </submittedName>
</protein>
<feature type="transmembrane region" description="Helical" evidence="6">
    <location>
        <begin position="58"/>
        <end position="81"/>
    </location>
</feature>
<comment type="similarity">
    <text evidence="2">Belongs to the DsbD family.</text>
</comment>
<feature type="transmembrane region" description="Helical" evidence="6">
    <location>
        <begin position="128"/>
        <end position="149"/>
    </location>
</feature>
<keyword evidence="5 6" id="KW-0472">Membrane</keyword>
<keyword evidence="3 6" id="KW-0812">Transmembrane</keyword>
<evidence type="ECO:0000313" key="8">
    <source>
        <dbReference type="EMBL" id="NYG97573.1"/>
    </source>
</evidence>
<reference evidence="8 9" key="1">
    <citation type="submission" date="2020-07" db="EMBL/GenBank/DDBJ databases">
        <title>Sequencing the genomes of 1000 actinobacteria strains.</title>
        <authorList>
            <person name="Klenk H.-P."/>
        </authorList>
    </citation>
    <scope>NUCLEOTIDE SEQUENCE [LARGE SCALE GENOMIC DNA]</scope>
    <source>
        <strain evidence="8 9">DSM 23141</strain>
    </source>
</reference>
<evidence type="ECO:0000313" key="9">
    <source>
        <dbReference type="Proteomes" id="UP000553888"/>
    </source>
</evidence>
<feature type="transmembrane region" description="Helical" evidence="6">
    <location>
        <begin position="206"/>
        <end position="228"/>
    </location>
</feature>
<dbReference type="InterPro" id="IPR003834">
    <property type="entry name" value="Cyt_c_assmbl_TM_dom"/>
</dbReference>
<feature type="transmembrane region" description="Helical" evidence="6">
    <location>
        <begin position="12"/>
        <end position="37"/>
    </location>
</feature>
<evidence type="ECO:0000259" key="7">
    <source>
        <dbReference type="Pfam" id="PF02683"/>
    </source>
</evidence>
<name>A0A852Y5P4_9MICO</name>
<feature type="domain" description="Cytochrome C biogenesis protein transmembrane" evidence="7">
    <location>
        <begin position="13"/>
        <end position="224"/>
    </location>
</feature>
<evidence type="ECO:0000256" key="3">
    <source>
        <dbReference type="ARBA" id="ARBA00022692"/>
    </source>
</evidence>
<gene>
    <name evidence="8" type="ORF">BJ979_000199</name>
</gene>
<comment type="subcellular location">
    <subcellularLocation>
        <location evidence="1">Membrane</location>
        <topology evidence="1">Multi-pass membrane protein</topology>
    </subcellularLocation>
</comment>
<dbReference type="AlphaFoldDB" id="A0A852Y5P4"/>
<evidence type="ECO:0000256" key="6">
    <source>
        <dbReference type="SAM" id="Phobius"/>
    </source>
</evidence>
<comment type="caution">
    <text evidence="8">The sequence shown here is derived from an EMBL/GenBank/DDBJ whole genome shotgun (WGS) entry which is preliminary data.</text>
</comment>
<keyword evidence="4 6" id="KW-1133">Transmembrane helix</keyword>
<dbReference type="EMBL" id="JACBZY010000001">
    <property type="protein sequence ID" value="NYG97573.1"/>
    <property type="molecule type" value="Genomic_DNA"/>
</dbReference>
<dbReference type="PANTHER" id="PTHR31272:SF4">
    <property type="entry name" value="CYTOCHROME C-TYPE BIOGENESIS PROTEIN HI_1454-RELATED"/>
    <property type="match status" value="1"/>
</dbReference>
<dbReference type="Proteomes" id="UP000553888">
    <property type="component" value="Unassembled WGS sequence"/>
</dbReference>